<dbReference type="GO" id="GO:0016787">
    <property type="term" value="F:hydrolase activity"/>
    <property type="evidence" value="ECO:0007669"/>
    <property type="project" value="UniProtKB-KW"/>
</dbReference>
<dbReference type="RefSeq" id="WP_062533293.1">
    <property type="nucleotide sequence ID" value="NZ_CP012678.1"/>
</dbReference>
<dbReference type="Proteomes" id="UP000059847">
    <property type="component" value="Chromosome"/>
</dbReference>
<evidence type="ECO:0000256" key="1">
    <source>
        <dbReference type="ARBA" id="ARBA00022801"/>
    </source>
</evidence>
<accession>A0A0M3V8H3</accession>
<name>A0A0M3V8H3_9GAMM</name>
<dbReference type="PANTHER" id="PTHR43540">
    <property type="entry name" value="PEROXYUREIDOACRYLATE/UREIDOACRYLATE AMIDOHYDROLASE-RELATED"/>
    <property type="match status" value="1"/>
</dbReference>
<gene>
    <name evidence="3" type="ORF">AOC03_01560</name>
</gene>
<sequence length="188" mass="21261">MSLRDKKPALLVIDVQKGFEDEAYWGGNRNNKNAEKICGEILQKWREHKLPVFHVRHSSLNSNSRLYPTHSGFEFSEYALPNKDETVITKQVNSAFIGTDLKQQLDNQDISTVVIIGLTTNHCISTTTRMSGNYGYETYLIADATATFDRVGINGEKYEAELMHQTTLASLNEEFAKVITTEALFHTL</sequence>
<dbReference type="Pfam" id="PF00857">
    <property type="entry name" value="Isochorismatase"/>
    <property type="match status" value="1"/>
</dbReference>
<reference evidence="3 4" key="1">
    <citation type="submission" date="2015-09" db="EMBL/GenBank/DDBJ databases">
        <title>Complete genome of Psychrobacter urativorans R10.10B.</title>
        <authorList>
            <person name="See-Too W.S."/>
            <person name="Chan K.G."/>
        </authorList>
    </citation>
    <scope>NUCLEOTIDE SEQUENCE [LARGE SCALE GENOMIC DNA]</scope>
    <source>
        <strain evidence="3 4">R10.10B</strain>
    </source>
</reference>
<dbReference type="OrthoDB" id="1157330at2"/>
<dbReference type="SUPFAM" id="SSF52499">
    <property type="entry name" value="Isochorismatase-like hydrolases"/>
    <property type="match status" value="1"/>
</dbReference>
<organism evidence="3 4">
    <name type="scientific">Psychrobacter urativorans</name>
    <dbReference type="NCBI Taxonomy" id="45610"/>
    <lineage>
        <taxon>Bacteria</taxon>
        <taxon>Pseudomonadati</taxon>
        <taxon>Pseudomonadota</taxon>
        <taxon>Gammaproteobacteria</taxon>
        <taxon>Moraxellales</taxon>
        <taxon>Moraxellaceae</taxon>
        <taxon>Psychrobacter</taxon>
    </lineage>
</organism>
<dbReference type="Gene3D" id="3.40.50.850">
    <property type="entry name" value="Isochorismatase-like"/>
    <property type="match status" value="1"/>
</dbReference>
<dbReference type="InterPro" id="IPR000868">
    <property type="entry name" value="Isochorismatase-like_dom"/>
</dbReference>
<proteinExistence type="predicted"/>
<keyword evidence="4" id="KW-1185">Reference proteome</keyword>
<dbReference type="AlphaFoldDB" id="A0A0M3V8H3"/>
<dbReference type="PANTHER" id="PTHR43540:SF1">
    <property type="entry name" value="ISOCHORISMATASE HYDROLASE"/>
    <property type="match status" value="1"/>
</dbReference>
<protein>
    <submittedName>
        <fullName evidence="3">Isochorismatase</fullName>
    </submittedName>
</protein>
<evidence type="ECO:0000259" key="2">
    <source>
        <dbReference type="Pfam" id="PF00857"/>
    </source>
</evidence>
<evidence type="ECO:0000313" key="3">
    <source>
        <dbReference type="EMBL" id="ALF58897.1"/>
    </source>
</evidence>
<evidence type="ECO:0000313" key="4">
    <source>
        <dbReference type="Proteomes" id="UP000059847"/>
    </source>
</evidence>
<feature type="domain" description="Isochorismatase-like" evidence="2">
    <location>
        <begin position="9"/>
        <end position="182"/>
    </location>
</feature>
<dbReference type="STRING" id="45610.AOC03_01560"/>
<dbReference type="CDD" id="cd01014">
    <property type="entry name" value="nicotinamidase_related"/>
    <property type="match status" value="1"/>
</dbReference>
<keyword evidence="1" id="KW-0378">Hydrolase</keyword>
<dbReference type="KEGG" id="pur:AOC03_01560"/>
<dbReference type="InterPro" id="IPR050272">
    <property type="entry name" value="Isochorismatase-like_hydrls"/>
</dbReference>
<dbReference type="InterPro" id="IPR036380">
    <property type="entry name" value="Isochorismatase-like_sf"/>
</dbReference>
<dbReference type="EMBL" id="CP012678">
    <property type="protein sequence ID" value="ALF58897.1"/>
    <property type="molecule type" value="Genomic_DNA"/>
</dbReference>